<comment type="similarity">
    <text evidence="1">Belongs to the UPF0065 (bug) family.</text>
</comment>
<dbReference type="PIRSF" id="PIRSF017082">
    <property type="entry name" value="YflP"/>
    <property type="match status" value="1"/>
</dbReference>
<keyword evidence="3" id="KW-0675">Receptor</keyword>
<dbReference type="EMBL" id="SMBX01000005">
    <property type="protein sequence ID" value="TCU98315.1"/>
    <property type="molecule type" value="Genomic_DNA"/>
</dbReference>
<feature type="chain" id="PRO_5020296323" evidence="2">
    <location>
        <begin position="32"/>
        <end position="333"/>
    </location>
</feature>
<protein>
    <submittedName>
        <fullName evidence="3">Tripartite-type tricarboxylate transporter receptor subunit TctC</fullName>
    </submittedName>
</protein>
<dbReference type="SUPFAM" id="SSF53850">
    <property type="entry name" value="Periplasmic binding protein-like II"/>
    <property type="match status" value="1"/>
</dbReference>
<keyword evidence="2" id="KW-0732">Signal</keyword>
<evidence type="ECO:0000256" key="1">
    <source>
        <dbReference type="ARBA" id="ARBA00006987"/>
    </source>
</evidence>
<dbReference type="PANTHER" id="PTHR42928">
    <property type="entry name" value="TRICARBOXYLATE-BINDING PROTEIN"/>
    <property type="match status" value="1"/>
</dbReference>
<accession>A0A4R3V0T5</accession>
<evidence type="ECO:0000256" key="2">
    <source>
        <dbReference type="SAM" id="SignalP"/>
    </source>
</evidence>
<reference evidence="3 4" key="1">
    <citation type="submission" date="2019-03" db="EMBL/GenBank/DDBJ databases">
        <title>Genomic Encyclopedia of Type Strains, Phase IV (KMG-IV): sequencing the most valuable type-strain genomes for metagenomic binning, comparative biology and taxonomic classification.</title>
        <authorList>
            <person name="Goeker M."/>
        </authorList>
    </citation>
    <scope>NUCLEOTIDE SEQUENCE [LARGE SCALE GENOMIC DNA]</scope>
    <source>
        <strain evidence="3 4">DSM 100048</strain>
    </source>
</reference>
<dbReference type="PANTHER" id="PTHR42928:SF5">
    <property type="entry name" value="BLR1237 PROTEIN"/>
    <property type="match status" value="1"/>
</dbReference>
<keyword evidence="4" id="KW-1185">Reference proteome</keyword>
<dbReference type="Gene3D" id="3.40.190.10">
    <property type="entry name" value="Periplasmic binding protein-like II"/>
    <property type="match status" value="1"/>
</dbReference>
<evidence type="ECO:0000313" key="3">
    <source>
        <dbReference type="EMBL" id="TCU98315.1"/>
    </source>
</evidence>
<dbReference type="CDD" id="cd07012">
    <property type="entry name" value="PBP2_Bug_TTT"/>
    <property type="match status" value="1"/>
</dbReference>
<evidence type="ECO:0000313" key="4">
    <source>
        <dbReference type="Proteomes" id="UP000294692"/>
    </source>
</evidence>
<comment type="caution">
    <text evidence="3">The sequence shown here is derived from an EMBL/GenBank/DDBJ whole genome shotgun (WGS) entry which is preliminary data.</text>
</comment>
<dbReference type="InterPro" id="IPR042100">
    <property type="entry name" value="Bug_dom1"/>
</dbReference>
<feature type="signal peptide" evidence="2">
    <location>
        <begin position="1"/>
        <end position="31"/>
    </location>
</feature>
<proteinExistence type="inferred from homology"/>
<organism evidence="3 4">
    <name type="scientific">Paracandidimonas soli</name>
    <dbReference type="NCBI Taxonomy" id="1917182"/>
    <lineage>
        <taxon>Bacteria</taxon>
        <taxon>Pseudomonadati</taxon>
        <taxon>Pseudomonadota</taxon>
        <taxon>Betaproteobacteria</taxon>
        <taxon>Burkholderiales</taxon>
        <taxon>Alcaligenaceae</taxon>
        <taxon>Paracandidimonas</taxon>
    </lineage>
</organism>
<sequence length="333" mass="35606">MNSFFLPRRLACGLLAAAAATLSVVSAPALAADNYPSKQVRVVVPFPPGGNTDYVARQITEKMSQSLGQTFVIENKGGAGGNIGTEQVVRANPDGYTLLASTLSTYALNAGLYKNLSFDARTDLEPIGLSILVPLVLVVPSELPVNNLQEFIQLLKDNPGKYNYGSAGNGTSSHIAAFLFSKMTGTDVSHIPYRGTGPVMTDLLAGRLNFVLDAPSIVAPHIESGKLKPLAIALPERLKTLPDVPTMDEAGLPGYEAYSWNAMWAPKGTPEAALDKLHASLAEAMADPELSGKLEQAGLVTYKPMTRAEVKSYMQEQYEKWVPLVKESGAQVE</sequence>
<dbReference type="Gene3D" id="3.40.190.150">
    <property type="entry name" value="Bordetella uptake gene, domain 1"/>
    <property type="match status" value="1"/>
</dbReference>
<gene>
    <name evidence="3" type="ORF">EV686_10512</name>
</gene>
<dbReference type="Proteomes" id="UP000294692">
    <property type="component" value="Unassembled WGS sequence"/>
</dbReference>
<dbReference type="RefSeq" id="WP_165972577.1">
    <property type="nucleotide sequence ID" value="NZ_JBHRVM010000001.1"/>
</dbReference>
<dbReference type="InterPro" id="IPR005064">
    <property type="entry name" value="BUG"/>
</dbReference>
<name>A0A4R3V0T5_9BURK</name>
<dbReference type="AlphaFoldDB" id="A0A4R3V0T5"/>
<dbReference type="Pfam" id="PF03401">
    <property type="entry name" value="TctC"/>
    <property type="match status" value="1"/>
</dbReference>